<dbReference type="AlphaFoldDB" id="A0A927YMW0"/>
<dbReference type="EC" id="2.1.3.15" evidence="4"/>
<dbReference type="PANTHER" id="PTHR42995:SF5">
    <property type="entry name" value="ACETYL-COENZYME A CARBOXYLASE CARBOXYL TRANSFERASE SUBUNIT BETA, CHLOROPLASTIC"/>
    <property type="match status" value="1"/>
</dbReference>
<evidence type="ECO:0000313" key="7">
    <source>
        <dbReference type="Proteomes" id="UP000766246"/>
    </source>
</evidence>
<dbReference type="SUPFAM" id="SSF52096">
    <property type="entry name" value="ClpP/crotonase"/>
    <property type="match status" value="1"/>
</dbReference>
<sequence length="262" mass="29567">MTSVVDKRKNKFNRYKDLRENPTELLEPAIKPVKEYDAFDRLKDIADEGTFKEFEFDFPETNPLEFEGYVEKKEALRKENNCHDAIIAGECEIEKMPCVLAVMNKKFMMASMGMELGETFCRACEYASKKHLPFIVFTASGGARMQEGILSLMQMAKTSAVVKKFKDEGGLYITVLTHPTTGGVSASFATLGDITLAEPKALIGFAGPRVIEQTIGQKLPEGFQRAEFLQEHGFVDAIVRREDMKEMLAKILMLHKNVYEGR</sequence>
<evidence type="ECO:0000256" key="4">
    <source>
        <dbReference type="HAMAP-Rule" id="MF_01395"/>
    </source>
</evidence>
<comment type="function">
    <text evidence="4">Component of the acetyl coenzyme A carboxylase (ACC) complex. Biotin carboxylase (BC) catalyzes the carboxylation of biotin on its carrier protein (BCCP) and then the CO(2) group is transferred by the transcarboxylase to acetyl-CoA to form malonyl-CoA.</text>
</comment>
<dbReference type="PANTHER" id="PTHR42995">
    <property type="entry name" value="ACETYL-COENZYME A CARBOXYLASE CARBOXYL TRANSFERASE SUBUNIT BETA, CHLOROPLASTIC"/>
    <property type="match status" value="1"/>
</dbReference>
<dbReference type="GO" id="GO:0006633">
    <property type="term" value="P:fatty acid biosynthetic process"/>
    <property type="evidence" value="ECO:0007669"/>
    <property type="project" value="UniProtKB-KW"/>
</dbReference>
<dbReference type="InterPro" id="IPR011762">
    <property type="entry name" value="COA_CT_N"/>
</dbReference>
<comment type="subunit">
    <text evidence="4">Acetyl-CoA carboxylase is a heterohexamer composed of biotin carboxyl carrier protein (AccB), biotin carboxylase (AccC) and two subunits each of ACCase subunit alpha (AccA) and ACCase subunit beta (AccD).</text>
</comment>
<dbReference type="GO" id="GO:0003989">
    <property type="term" value="F:acetyl-CoA carboxylase activity"/>
    <property type="evidence" value="ECO:0007669"/>
    <property type="project" value="InterPro"/>
</dbReference>
<keyword evidence="4" id="KW-0276">Fatty acid metabolism</keyword>
<dbReference type="InterPro" id="IPR000438">
    <property type="entry name" value="Acetyl_CoA_COase_Trfase_b_su"/>
</dbReference>
<evidence type="ECO:0000313" key="6">
    <source>
        <dbReference type="EMBL" id="MBE5919517.1"/>
    </source>
</evidence>
<comment type="caution">
    <text evidence="6">The sequence shown here is derived from an EMBL/GenBank/DDBJ whole genome shotgun (WGS) entry which is preliminary data.</text>
</comment>
<proteinExistence type="inferred from homology"/>
<keyword evidence="4" id="KW-0275">Fatty acid biosynthesis</keyword>
<keyword evidence="3 4" id="KW-0443">Lipid metabolism</keyword>
<evidence type="ECO:0000256" key="1">
    <source>
        <dbReference type="ARBA" id="ARBA00022516"/>
    </source>
</evidence>
<comment type="caution">
    <text evidence="4">Lacks conserved residue(s) required for the propagation of feature annotation.</text>
</comment>
<dbReference type="GO" id="GO:0009317">
    <property type="term" value="C:acetyl-CoA carboxylase complex"/>
    <property type="evidence" value="ECO:0007669"/>
    <property type="project" value="InterPro"/>
</dbReference>
<dbReference type="InterPro" id="IPR034733">
    <property type="entry name" value="AcCoA_carboxyl_beta"/>
</dbReference>
<accession>A0A927YMW0</accession>
<comment type="similarity">
    <text evidence="4">Belongs to the AccD/PCCB family.</text>
</comment>
<dbReference type="PRINTS" id="PR01070">
    <property type="entry name" value="ACCCTRFRASEB"/>
</dbReference>
<comment type="subcellular location">
    <subcellularLocation>
        <location evidence="4">Cytoplasm</location>
    </subcellularLocation>
</comment>
<dbReference type="Pfam" id="PF01039">
    <property type="entry name" value="Carboxyl_trans"/>
    <property type="match status" value="1"/>
</dbReference>
<keyword evidence="2 4" id="KW-0808">Transferase</keyword>
<organism evidence="6 7">
    <name type="scientific">Pseudobutyrivibrio ruminis</name>
    <dbReference type="NCBI Taxonomy" id="46206"/>
    <lineage>
        <taxon>Bacteria</taxon>
        <taxon>Bacillati</taxon>
        <taxon>Bacillota</taxon>
        <taxon>Clostridia</taxon>
        <taxon>Lachnospirales</taxon>
        <taxon>Lachnospiraceae</taxon>
        <taxon>Pseudobutyrivibrio</taxon>
    </lineage>
</organism>
<name>A0A927YMW0_9FIRM</name>
<dbReference type="HAMAP" id="MF_01395">
    <property type="entry name" value="AcetylCoA_CT_beta"/>
    <property type="match status" value="1"/>
</dbReference>
<gene>
    <name evidence="4" type="primary">accD</name>
    <name evidence="6" type="ORF">E7272_06685</name>
</gene>
<comment type="catalytic activity">
    <reaction evidence="4">
        <text>N(6)-carboxybiotinyl-L-lysyl-[protein] + acetyl-CoA = N(6)-biotinyl-L-lysyl-[protein] + malonyl-CoA</text>
        <dbReference type="Rhea" id="RHEA:54728"/>
        <dbReference type="Rhea" id="RHEA-COMP:10505"/>
        <dbReference type="Rhea" id="RHEA-COMP:10506"/>
        <dbReference type="ChEBI" id="CHEBI:57288"/>
        <dbReference type="ChEBI" id="CHEBI:57384"/>
        <dbReference type="ChEBI" id="CHEBI:83144"/>
        <dbReference type="ChEBI" id="CHEBI:83145"/>
        <dbReference type="EC" id="2.1.3.15"/>
    </reaction>
</comment>
<protein>
    <recommendedName>
        <fullName evidence="4">Acetyl-coenzyme A carboxylase carboxyl transferase subunit beta</fullName>
        <shortName evidence="4">ACCase subunit beta</shortName>
        <shortName evidence="4">Acetyl-CoA carboxylase carboxyltransferase subunit beta</shortName>
        <ecNumber evidence="4">2.1.3.15</ecNumber>
    </recommendedName>
</protein>
<keyword evidence="1 4" id="KW-0444">Lipid biosynthesis</keyword>
<comment type="pathway">
    <text evidence="4">Lipid metabolism; malonyl-CoA biosynthesis; malonyl-CoA from acetyl-CoA: step 1/1.</text>
</comment>
<evidence type="ECO:0000259" key="5">
    <source>
        <dbReference type="PROSITE" id="PS50980"/>
    </source>
</evidence>
<dbReference type="GO" id="GO:2001295">
    <property type="term" value="P:malonyl-CoA biosynthetic process"/>
    <property type="evidence" value="ECO:0007669"/>
    <property type="project" value="UniProtKB-UniRule"/>
</dbReference>
<dbReference type="EMBL" id="SVER01000014">
    <property type="protein sequence ID" value="MBE5919517.1"/>
    <property type="molecule type" value="Genomic_DNA"/>
</dbReference>
<dbReference type="InterPro" id="IPR029045">
    <property type="entry name" value="ClpP/crotonase-like_dom_sf"/>
</dbReference>
<feature type="domain" description="CoA carboxyltransferase N-terminal" evidence="5">
    <location>
        <begin position="4"/>
        <end position="262"/>
    </location>
</feature>
<reference evidence="6" key="1">
    <citation type="submission" date="2019-04" db="EMBL/GenBank/DDBJ databases">
        <title>Evolution of Biomass-Degrading Anaerobic Consortia Revealed by Metagenomics.</title>
        <authorList>
            <person name="Peng X."/>
        </authorList>
    </citation>
    <scope>NUCLEOTIDE SEQUENCE</scope>
    <source>
        <strain evidence="6">SIG311</strain>
    </source>
</reference>
<dbReference type="Gene3D" id="3.90.226.10">
    <property type="entry name" value="2-enoyl-CoA Hydratase, Chain A, domain 1"/>
    <property type="match status" value="1"/>
</dbReference>
<keyword evidence="4" id="KW-0067">ATP-binding</keyword>
<dbReference type="Proteomes" id="UP000766246">
    <property type="component" value="Unassembled WGS sequence"/>
</dbReference>
<evidence type="ECO:0000256" key="3">
    <source>
        <dbReference type="ARBA" id="ARBA00023098"/>
    </source>
</evidence>
<dbReference type="PROSITE" id="PS50980">
    <property type="entry name" value="COA_CT_NTER"/>
    <property type="match status" value="1"/>
</dbReference>
<keyword evidence="4" id="KW-0963">Cytoplasm</keyword>
<dbReference type="GO" id="GO:0016743">
    <property type="term" value="F:carboxyl- or carbamoyltransferase activity"/>
    <property type="evidence" value="ECO:0007669"/>
    <property type="project" value="UniProtKB-UniRule"/>
</dbReference>
<evidence type="ECO:0000256" key="2">
    <source>
        <dbReference type="ARBA" id="ARBA00022679"/>
    </source>
</evidence>
<keyword evidence="4" id="KW-0547">Nucleotide-binding</keyword>
<dbReference type="GO" id="GO:0005524">
    <property type="term" value="F:ATP binding"/>
    <property type="evidence" value="ECO:0007669"/>
    <property type="project" value="UniProtKB-KW"/>
</dbReference>